<proteinExistence type="predicted"/>
<protein>
    <submittedName>
        <fullName evidence="1">Uncharacterized protein</fullName>
    </submittedName>
</protein>
<dbReference type="Proteomes" id="UP000324800">
    <property type="component" value="Unassembled WGS sequence"/>
</dbReference>
<gene>
    <name evidence="1" type="ORF">EZS28_001397</name>
</gene>
<feature type="non-terminal residue" evidence="1">
    <location>
        <position position="118"/>
    </location>
</feature>
<dbReference type="AlphaFoldDB" id="A0A5J4X904"/>
<reference evidence="1 2" key="1">
    <citation type="submission" date="2019-03" db="EMBL/GenBank/DDBJ databases">
        <title>Single cell metagenomics reveals metabolic interactions within the superorganism composed of flagellate Streblomastix strix and complex community of Bacteroidetes bacteria on its surface.</title>
        <authorList>
            <person name="Treitli S.C."/>
            <person name="Kolisko M."/>
            <person name="Husnik F."/>
            <person name="Keeling P."/>
            <person name="Hampl V."/>
        </authorList>
    </citation>
    <scope>NUCLEOTIDE SEQUENCE [LARGE SCALE GENOMIC DNA]</scope>
    <source>
        <strain evidence="1">ST1C</strain>
    </source>
</reference>
<name>A0A5J4X904_9EUKA</name>
<comment type="caution">
    <text evidence="1">The sequence shown here is derived from an EMBL/GenBank/DDBJ whole genome shotgun (WGS) entry which is preliminary data.</text>
</comment>
<evidence type="ECO:0000313" key="2">
    <source>
        <dbReference type="Proteomes" id="UP000324800"/>
    </source>
</evidence>
<accession>A0A5J4X904</accession>
<dbReference type="EMBL" id="SNRW01000144">
    <property type="protein sequence ID" value="KAA6403065.1"/>
    <property type="molecule type" value="Genomic_DNA"/>
</dbReference>
<organism evidence="1 2">
    <name type="scientific">Streblomastix strix</name>
    <dbReference type="NCBI Taxonomy" id="222440"/>
    <lineage>
        <taxon>Eukaryota</taxon>
        <taxon>Metamonada</taxon>
        <taxon>Preaxostyla</taxon>
        <taxon>Oxymonadida</taxon>
        <taxon>Streblomastigidae</taxon>
        <taxon>Streblomastix</taxon>
    </lineage>
</organism>
<sequence>MQIRKISFEELKLDDQNTLIRWKVHIQQSQHQQEQLQQQINNLALHEATFQIDYKENFTLAVNHDQTNNNFFDKAPVTCISAVVHKEVGYKKAEKKVITILSSVLNHTGAFSLLCIKR</sequence>
<evidence type="ECO:0000313" key="1">
    <source>
        <dbReference type="EMBL" id="KAA6403065.1"/>
    </source>
</evidence>